<dbReference type="EMBL" id="CM056807">
    <property type="protein sequence ID" value="KAJ8705577.1"/>
    <property type="molecule type" value="Genomic_DNA"/>
</dbReference>
<name>A0ACC2Q1K1_9NEOP</name>
<comment type="caution">
    <text evidence="1">The sequence shown here is derived from an EMBL/GenBank/DDBJ whole genome shotgun (WGS) entry which is preliminary data.</text>
</comment>
<accession>A0ACC2Q1K1</accession>
<evidence type="ECO:0000313" key="2">
    <source>
        <dbReference type="Proteomes" id="UP001231649"/>
    </source>
</evidence>
<keyword evidence="2" id="KW-1185">Reference proteome</keyword>
<proteinExistence type="predicted"/>
<evidence type="ECO:0000313" key="1">
    <source>
        <dbReference type="EMBL" id="KAJ8705577.1"/>
    </source>
</evidence>
<organism evidence="1 2">
    <name type="scientific">Mythimna loreyi</name>
    <dbReference type="NCBI Taxonomy" id="667449"/>
    <lineage>
        <taxon>Eukaryota</taxon>
        <taxon>Metazoa</taxon>
        <taxon>Ecdysozoa</taxon>
        <taxon>Arthropoda</taxon>
        <taxon>Hexapoda</taxon>
        <taxon>Insecta</taxon>
        <taxon>Pterygota</taxon>
        <taxon>Neoptera</taxon>
        <taxon>Endopterygota</taxon>
        <taxon>Lepidoptera</taxon>
        <taxon>Glossata</taxon>
        <taxon>Ditrysia</taxon>
        <taxon>Noctuoidea</taxon>
        <taxon>Noctuidae</taxon>
        <taxon>Noctuinae</taxon>
        <taxon>Hadenini</taxon>
        <taxon>Mythimna</taxon>
    </lineage>
</organism>
<gene>
    <name evidence="1" type="ORF">PYW08_012623</name>
</gene>
<protein>
    <submittedName>
        <fullName evidence="1">Uncharacterized protein</fullName>
    </submittedName>
</protein>
<dbReference type="Proteomes" id="UP001231649">
    <property type="component" value="Chromosome 31"/>
</dbReference>
<reference evidence="1" key="1">
    <citation type="submission" date="2023-03" db="EMBL/GenBank/DDBJ databases">
        <title>Chromosome-level genomes of two armyworms, Mythimna separata and Mythimna loreyi, provide insights into the biosynthesis and reception of sex pheromones.</title>
        <authorList>
            <person name="Zhao H."/>
        </authorList>
    </citation>
    <scope>NUCLEOTIDE SEQUENCE</scope>
    <source>
        <strain evidence="1">BeijingLab</strain>
    </source>
</reference>
<sequence length="151" mass="17265">MHGVKIEAWRNKRGPAKCHRCQKFRHSSHQRHHQLTCLRCGEGHVAKDCSRPREEARTAVAHIRSVTSGAPCFRRKCGTGGRGLSPSRHRYRHAALNHQRTPRSRIMSAIRAHKRTEADHNTFGIFYLPNTYRMKWDGSLLTNGTEGFSQG</sequence>